<keyword evidence="9 13" id="KW-1015">Disulfide bond</keyword>
<dbReference type="InterPro" id="IPR001590">
    <property type="entry name" value="Peptidase_M12B"/>
</dbReference>
<proteinExistence type="predicted"/>
<feature type="disulfide bond" evidence="13">
    <location>
        <begin position="229"/>
        <end position="241"/>
    </location>
</feature>
<dbReference type="InterPro" id="IPR010294">
    <property type="entry name" value="ADAMTS_spacer1"/>
</dbReference>
<dbReference type="EMBL" id="CACRXK020009410">
    <property type="protein sequence ID" value="CAB4017113.1"/>
    <property type="molecule type" value="Genomic_DNA"/>
</dbReference>
<dbReference type="GO" id="GO:0004222">
    <property type="term" value="F:metalloendopeptidase activity"/>
    <property type="evidence" value="ECO:0007669"/>
    <property type="project" value="InterPro"/>
</dbReference>
<dbReference type="GO" id="GO:0046872">
    <property type="term" value="F:metal ion binding"/>
    <property type="evidence" value="ECO:0007669"/>
    <property type="project" value="UniProtKB-KW"/>
</dbReference>
<dbReference type="PROSITE" id="PS50092">
    <property type="entry name" value="TSP1"/>
    <property type="match status" value="3"/>
</dbReference>
<feature type="binding site" evidence="12 14">
    <location>
        <position position="56"/>
    </location>
    <ligand>
        <name>Zn(2+)</name>
        <dbReference type="ChEBI" id="CHEBI:29105"/>
        <note>catalytic</note>
    </ligand>
</feature>
<evidence type="ECO:0000256" key="5">
    <source>
        <dbReference type="ARBA" id="ARBA00022723"/>
    </source>
</evidence>
<dbReference type="SMART" id="SM00209">
    <property type="entry name" value="TSP1"/>
    <property type="match status" value="3"/>
</dbReference>
<keyword evidence="3" id="KW-0272">Extracellular matrix</keyword>
<dbReference type="Pfam" id="PF19030">
    <property type="entry name" value="TSP1_ADAMTS"/>
    <property type="match status" value="2"/>
</dbReference>
<dbReference type="GO" id="GO:0030198">
    <property type="term" value="P:extracellular matrix organization"/>
    <property type="evidence" value="ECO:0007669"/>
    <property type="project" value="InterPro"/>
</dbReference>
<dbReference type="Gene3D" id="3.40.390.10">
    <property type="entry name" value="Collagenase (Catalytic Domain)"/>
    <property type="match status" value="1"/>
</dbReference>
<keyword evidence="2" id="KW-0964">Secreted</keyword>
<dbReference type="InterPro" id="IPR013273">
    <property type="entry name" value="ADAMTS/ADAMTS-like"/>
</dbReference>
<keyword evidence="10" id="KW-0325">Glycoprotein</keyword>
<feature type="disulfide bond" evidence="13">
    <location>
        <begin position="180"/>
        <end position="191"/>
    </location>
</feature>
<dbReference type="Pfam" id="PF00090">
    <property type="entry name" value="TSP_1"/>
    <property type="match status" value="1"/>
</dbReference>
<feature type="disulfide bond" evidence="13">
    <location>
        <begin position="154"/>
        <end position="186"/>
    </location>
</feature>
<reference evidence="15" key="1">
    <citation type="submission" date="2020-04" db="EMBL/GenBank/DDBJ databases">
        <authorList>
            <person name="Alioto T."/>
            <person name="Alioto T."/>
            <person name="Gomez Garrido J."/>
        </authorList>
    </citation>
    <scope>NUCLEOTIDE SEQUENCE</scope>
    <source>
        <strain evidence="15">A484AB</strain>
    </source>
</reference>
<accession>A0A6S7IIP6</accession>
<evidence type="ECO:0000256" key="9">
    <source>
        <dbReference type="ARBA" id="ARBA00023157"/>
    </source>
</evidence>
<dbReference type="PANTHER" id="PTHR13723">
    <property type="entry name" value="ADAMTS A DISINTEGRIN AND METALLOPROTEASE WITH THROMBOSPONDIN MOTIFS PROTEASE"/>
    <property type="match status" value="1"/>
</dbReference>
<feature type="non-terminal residue" evidence="15">
    <location>
        <position position="625"/>
    </location>
</feature>
<dbReference type="GO" id="GO:0006508">
    <property type="term" value="P:proteolysis"/>
    <property type="evidence" value="ECO:0007669"/>
    <property type="project" value="UniProtKB-KW"/>
</dbReference>
<feature type="binding site" evidence="12 14">
    <location>
        <position position="50"/>
    </location>
    <ligand>
        <name>Zn(2+)</name>
        <dbReference type="ChEBI" id="CHEBI:29105"/>
        <note>catalytic</note>
    </ligand>
</feature>
<dbReference type="PRINTS" id="PR01705">
    <property type="entry name" value="TSP1REPEAT"/>
</dbReference>
<evidence type="ECO:0000256" key="2">
    <source>
        <dbReference type="ARBA" id="ARBA00022525"/>
    </source>
</evidence>
<keyword evidence="8" id="KW-0482">Metalloprotease</keyword>
<name>A0A6S7IIP6_PARCT</name>
<evidence type="ECO:0000256" key="6">
    <source>
        <dbReference type="ARBA" id="ARBA00022801"/>
    </source>
</evidence>
<dbReference type="Pfam" id="PF05986">
    <property type="entry name" value="ADAMTS_spacer1"/>
    <property type="match status" value="1"/>
</dbReference>
<dbReference type="PROSITE" id="PS50215">
    <property type="entry name" value="ADAM_MEPRO"/>
    <property type="match status" value="1"/>
</dbReference>
<protein>
    <submittedName>
        <fullName evidence="15">A disintegrin and metallo ase with thrombospondin motifs 17, partial</fullName>
    </submittedName>
</protein>
<feature type="disulfide bond" evidence="13">
    <location>
        <begin position="214"/>
        <end position="251"/>
    </location>
</feature>
<dbReference type="FunFam" id="2.20.100.10:FF:000006">
    <property type="entry name" value="A disintegrin and metalloproteinase with thrombospondin motifs 1"/>
    <property type="match status" value="1"/>
</dbReference>
<evidence type="ECO:0000256" key="4">
    <source>
        <dbReference type="ARBA" id="ARBA00022670"/>
    </source>
</evidence>
<dbReference type="SUPFAM" id="SSF82895">
    <property type="entry name" value="TSP-1 type 1 repeat"/>
    <property type="match status" value="3"/>
</dbReference>
<dbReference type="Pfam" id="PF19236">
    <property type="entry name" value="ADAMTS_CR_3"/>
    <property type="match status" value="1"/>
</dbReference>
<dbReference type="Pfam" id="PF17771">
    <property type="entry name" value="ADAMTS_CR_2"/>
    <property type="match status" value="1"/>
</dbReference>
<dbReference type="InterPro" id="IPR000884">
    <property type="entry name" value="TSP1_rpt"/>
</dbReference>
<comment type="subcellular location">
    <subcellularLocation>
        <location evidence="1">Secreted</location>
        <location evidence="1">Extracellular space</location>
        <location evidence="1">Extracellular matrix</location>
    </subcellularLocation>
</comment>
<feature type="binding site" evidence="12 14">
    <location>
        <position position="46"/>
    </location>
    <ligand>
        <name>Zn(2+)</name>
        <dbReference type="ChEBI" id="CHEBI:29105"/>
        <note>catalytic</note>
    </ligand>
</feature>
<evidence type="ECO:0000256" key="8">
    <source>
        <dbReference type="ARBA" id="ARBA00023049"/>
    </source>
</evidence>
<organism evidence="15 16">
    <name type="scientific">Paramuricea clavata</name>
    <name type="common">Red gorgonian</name>
    <name type="synonym">Violescent sea-whip</name>
    <dbReference type="NCBI Taxonomy" id="317549"/>
    <lineage>
        <taxon>Eukaryota</taxon>
        <taxon>Metazoa</taxon>
        <taxon>Cnidaria</taxon>
        <taxon>Anthozoa</taxon>
        <taxon>Octocorallia</taxon>
        <taxon>Malacalcyonacea</taxon>
        <taxon>Plexauridae</taxon>
        <taxon>Paramuricea</taxon>
    </lineage>
</organism>
<dbReference type="GO" id="GO:0031012">
    <property type="term" value="C:extracellular matrix"/>
    <property type="evidence" value="ECO:0007669"/>
    <property type="project" value="TreeGrafter"/>
</dbReference>
<sequence length="625" mass="70528">MMQQIISSHNLYRCLGMAYISGMCQSHRRCSIAEDTGLDIALTIAHELGHNLGIRHDGYGNECADQTRDIPHVMASLSLKANKRGLSQWSKCSKRMILNYLRTSDSWCLKETQGETSIPLPTTLPGVTFSADDQCKHQYGNLARQCKRYKSRLCRELWCAIEGEYFCRTKLTPAAFGTKCGEGQWCMYGNCVNSTSVLVKRDGGWSAWGAWGKCSRSCGTGVSTNRRQCNNPSPKNGGRYCQGPRARYRLCNHKECPVGSKEIRTEQCESFNGQVYRNKLYNWKPLLSKHKPCALFCTPTTEERFSVQFSIKVIDGTPCMPGASNLCVDGKCHRVGCDNKIGSDAKEDICGVCKGNGTTCRTIEGIFNQLSGSGYVEVAVIPVGARNIKVMETKPCTSFLALKGSYDTYYVNGNWKIQLPGQVDVEGTKVIYDRKGTWERLVAKGPTKEALHVMVLYHGYNLGIKYKYSLPLPNKSQEMNNVEKLSPSRKKLNYGWVRRGWQKCSVVCGNGVQKSRKEECVSFLNGKFEAVDERYCRGATKPRQEFRVCSEHPCPIWWSVTRWNRCSPNCGSGRQHRRVFCTRQFPNGTIARTSNHMCTKDKPSSKQNCYLRSCRVKWITNPWSK</sequence>
<dbReference type="InterPro" id="IPR041645">
    <property type="entry name" value="ADAMTS_CR_2"/>
</dbReference>
<keyword evidence="7 12" id="KW-0862">Zinc</keyword>
<dbReference type="FunFam" id="2.60.120.830:FF:000001">
    <property type="entry name" value="A disintegrin and metalloproteinase with thrombospondin motifs 1"/>
    <property type="match status" value="1"/>
</dbReference>
<evidence type="ECO:0000256" key="7">
    <source>
        <dbReference type="ARBA" id="ARBA00022833"/>
    </source>
</evidence>
<feature type="disulfide bond" evidence="13">
    <location>
        <begin position="63"/>
        <end position="92"/>
    </location>
</feature>
<evidence type="ECO:0000256" key="11">
    <source>
        <dbReference type="PIRSR" id="PIRSR613273-1"/>
    </source>
</evidence>
<evidence type="ECO:0000313" key="16">
    <source>
        <dbReference type="Proteomes" id="UP001152795"/>
    </source>
</evidence>
<feature type="disulfide bond" evidence="13">
    <location>
        <begin position="218"/>
        <end position="256"/>
    </location>
</feature>
<keyword evidence="12" id="KW-0106">Calcium</keyword>
<dbReference type="SUPFAM" id="SSF55486">
    <property type="entry name" value="Metalloproteases ('zincins'), catalytic domain"/>
    <property type="match status" value="1"/>
</dbReference>
<dbReference type="Gene3D" id="3.40.1620.60">
    <property type="match status" value="2"/>
</dbReference>
<evidence type="ECO:0000256" key="12">
    <source>
        <dbReference type="PIRSR" id="PIRSR613273-2"/>
    </source>
</evidence>
<dbReference type="InterPro" id="IPR024079">
    <property type="entry name" value="MetalloPept_cat_dom_sf"/>
</dbReference>
<evidence type="ECO:0000256" key="1">
    <source>
        <dbReference type="ARBA" id="ARBA00004498"/>
    </source>
</evidence>
<keyword evidence="16" id="KW-1185">Reference proteome</keyword>
<keyword evidence="5 12" id="KW-0479">Metal-binding</keyword>
<evidence type="ECO:0000256" key="14">
    <source>
        <dbReference type="PROSITE-ProRule" id="PRU00276"/>
    </source>
</evidence>
<dbReference type="Gene3D" id="2.60.120.830">
    <property type="match status" value="1"/>
</dbReference>
<evidence type="ECO:0000256" key="10">
    <source>
        <dbReference type="ARBA" id="ARBA00023180"/>
    </source>
</evidence>
<keyword evidence="6" id="KW-0378">Hydrolase</keyword>
<dbReference type="PRINTS" id="PR01857">
    <property type="entry name" value="ADAMTSFAMILY"/>
</dbReference>
<comment type="cofactor">
    <cofactor evidence="12">
        <name>Zn(2+)</name>
        <dbReference type="ChEBI" id="CHEBI:29105"/>
    </cofactor>
    <text evidence="12">Binds 1 zinc ion per subunit.</text>
</comment>
<dbReference type="InterPro" id="IPR050439">
    <property type="entry name" value="ADAMTS_ADAMTS-like"/>
</dbReference>
<feature type="active site" evidence="11 14">
    <location>
        <position position="47"/>
    </location>
</feature>
<dbReference type="PANTHER" id="PTHR13723:SF318">
    <property type="entry name" value="PEPTIDASE M12B DOMAIN-CONTAINING PROTEIN"/>
    <property type="match status" value="1"/>
</dbReference>
<dbReference type="AlphaFoldDB" id="A0A6S7IIP6"/>
<feature type="disulfide bond" evidence="13">
    <location>
        <begin position="135"/>
        <end position="159"/>
    </location>
</feature>
<evidence type="ECO:0000313" key="15">
    <source>
        <dbReference type="EMBL" id="CAB4017113.1"/>
    </source>
</evidence>
<dbReference type="InterPro" id="IPR036383">
    <property type="entry name" value="TSP1_rpt_sf"/>
</dbReference>
<feature type="disulfide bond" evidence="13">
    <location>
        <begin position="146"/>
        <end position="167"/>
    </location>
</feature>
<dbReference type="OrthoDB" id="10035764at2759"/>
<gene>
    <name evidence="15" type="ORF">PACLA_8A009952</name>
</gene>
<evidence type="ECO:0000256" key="13">
    <source>
        <dbReference type="PIRSR" id="PIRSR613273-3"/>
    </source>
</evidence>
<dbReference type="Pfam" id="PF01421">
    <property type="entry name" value="Reprolysin"/>
    <property type="match status" value="1"/>
</dbReference>
<dbReference type="Gene3D" id="2.20.100.10">
    <property type="entry name" value="Thrombospondin type-1 (TSP1) repeat"/>
    <property type="match status" value="3"/>
</dbReference>
<evidence type="ECO:0000256" key="3">
    <source>
        <dbReference type="ARBA" id="ARBA00022530"/>
    </source>
</evidence>
<feature type="disulfide bond" evidence="13">
    <location>
        <begin position="24"/>
        <end position="108"/>
    </location>
</feature>
<comment type="caution">
    <text evidence="15">The sequence shown here is derived from an EMBL/GenBank/DDBJ whole genome shotgun (WGS) entry which is preliminary data.</text>
</comment>
<feature type="binding site" evidence="12">
    <location>
        <position position="108"/>
    </location>
    <ligand>
        <name>Ca(2+)</name>
        <dbReference type="ChEBI" id="CHEBI:29108"/>
        <label>1</label>
    </ligand>
</feature>
<dbReference type="InterPro" id="IPR045371">
    <property type="entry name" value="ADAMTS_CR_3"/>
</dbReference>
<comment type="caution">
    <text evidence="14">Lacks conserved residue(s) required for the propagation of feature annotation.</text>
</comment>
<keyword evidence="4" id="KW-0645">Protease</keyword>
<dbReference type="Proteomes" id="UP001152795">
    <property type="component" value="Unassembled WGS sequence"/>
</dbReference>